<feature type="non-terminal residue" evidence="5">
    <location>
        <position position="1"/>
    </location>
</feature>
<evidence type="ECO:0000313" key="5">
    <source>
        <dbReference type="EMBL" id="MDL2404048.1"/>
    </source>
</evidence>
<dbReference type="Gene3D" id="1.10.10.10">
    <property type="entry name" value="Winged helix-like DNA-binding domain superfamily/Winged helix DNA-binding domain"/>
    <property type="match status" value="1"/>
</dbReference>
<evidence type="ECO:0000259" key="4">
    <source>
        <dbReference type="PROSITE" id="PS50043"/>
    </source>
</evidence>
<dbReference type="PRINTS" id="PR00038">
    <property type="entry name" value="HTHLUXR"/>
</dbReference>
<organism evidence="5 6">
    <name type="scientific">Rhizobium mayense</name>
    <dbReference type="NCBI Taxonomy" id="1312184"/>
    <lineage>
        <taxon>Bacteria</taxon>
        <taxon>Pseudomonadati</taxon>
        <taxon>Pseudomonadota</taxon>
        <taxon>Alphaproteobacteria</taxon>
        <taxon>Hyphomicrobiales</taxon>
        <taxon>Rhizobiaceae</taxon>
        <taxon>Rhizobium/Agrobacterium group</taxon>
        <taxon>Rhizobium</taxon>
    </lineage>
</organism>
<dbReference type="InterPro" id="IPR016032">
    <property type="entry name" value="Sig_transdc_resp-reg_C-effctor"/>
</dbReference>
<feature type="domain" description="HTH luxR-type" evidence="4">
    <location>
        <begin position="1"/>
        <end position="59"/>
    </location>
</feature>
<sequence>LTTREREVLQLVASGLLNKQVAAELGLSEITVKVHRGSAMRKMGARTVAQVVRMMEAMERGILQDHTPV</sequence>
<protein>
    <submittedName>
        <fullName evidence="5">LuxR C-terminal-related transcriptional regulator</fullName>
    </submittedName>
</protein>
<dbReference type="EMBL" id="JARFYM010000139">
    <property type="protein sequence ID" value="MDL2404048.1"/>
    <property type="molecule type" value="Genomic_DNA"/>
</dbReference>
<accession>A0ABT7K9G4</accession>
<keyword evidence="3" id="KW-0804">Transcription</keyword>
<keyword evidence="2" id="KW-0238">DNA-binding</keyword>
<gene>
    <name evidence="5" type="ORF">PY649_34950</name>
</gene>
<dbReference type="PROSITE" id="PS00622">
    <property type="entry name" value="HTH_LUXR_1"/>
    <property type="match status" value="1"/>
</dbReference>
<evidence type="ECO:0000256" key="2">
    <source>
        <dbReference type="ARBA" id="ARBA00023125"/>
    </source>
</evidence>
<evidence type="ECO:0000313" key="6">
    <source>
        <dbReference type="Proteomes" id="UP001172645"/>
    </source>
</evidence>
<dbReference type="Pfam" id="PF00196">
    <property type="entry name" value="GerE"/>
    <property type="match status" value="1"/>
</dbReference>
<dbReference type="PROSITE" id="PS50043">
    <property type="entry name" value="HTH_LUXR_2"/>
    <property type="match status" value="1"/>
</dbReference>
<dbReference type="InterPro" id="IPR000792">
    <property type="entry name" value="Tscrpt_reg_LuxR_C"/>
</dbReference>
<dbReference type="Proteomes" id="UP001172645">
    <property type="component" value="Unassembled WGS sequence"/>
</dbReference>
<evidence type="ECO:0000256" key="1">
    <source>
        <dbReference type="ARBA" id="ARBA00023015"/>
    </source>
</evidence>
<keyword evidence="1" id="KW-0805">Transcription regulation</keyword>
<evidence type="ECO:0000256" key="3">
    <source>
        <dbReference type="ARBA" id="ARBA00023163"/>
    </source>
</evidence>
<dbReference type="CDD" id="cd06170">
    <property type="entry name" value="LuxR_C_like"/>
    <property type="match status" value="1"/>
</dbReference>
<dbReference type="PANTHER" id="PTHR44688:SF16">
    <property type="entry name" value="DNA-BINDING TRANSCRIPTIONAL ACTIVATOR DEVR_DOSR"/>
    <property type="match status" value="1"/>
</dbReference>
<comment type="caution">
    <text evidence="5">The sequence shown here is derived from an EMBL/GenBank/DDBJ whole genome shotgun (WGS) entry which is preliminary data.</text>
</comment>
<dbReference type="RefSeq" id="WP_285873640.1">
    <property type="nucleotide sequence ID" value="NZ_JARFYM010000139.1"/>
</dbReference>
<dbReference type="SMART" id="SM00421">
    <property type="entry name" value="HTH_LUXR"/>
    <property type="match status" value="1"/>
</dbReference>
<reference evidence="5" key="1">
    <citation type="submission" date="2023-06" db="EMBL/GenBank/DDBJ databases">
        <title>Phylogenetic Diversity of Rhizobium strains.</title>
        <authorList>
            <person name="Moura F.T."/>
            <person name="Helene L.C.F."/>
            <person name="Hungria M."/>
        </authorList>
    </citation>
    <scope>NUCLEOTIDE SEQUENCE</scope>
    <source>
        <strain evidence="5">CCGE526</strain>
    </source>
</reference>
<dbReference type="SUPFAM" id="SSF46894">
    <property type="entry name" value="C-terminal effector domain of the bipartite response regulators"/>
    <property type="match status" value="1"/>
</dbReference>
<dbReference type="PANTHER" id="PTHR44688">
    <property type="entry name" value="DNA-BINDING TRANSCRIPTIONAL ACTIVATOR DEVR_DOSR"/>
    <property type="match status" value="1"/>
</dbReference>
<proteinExistence type="predicted"/>
<name>A0ABT7K9G4_9HYPH</name>
<keyword evidence="6" id="KW-1185">Reference proteome</keyword>
<dbReference type="InterPro" id="IPR036388">
    <property type="entry name" value="WH-like_DNA-bd_sf"/>
</dbReference>